<dbReference type="RefSeq" id="WP_263569433.1">
    <property type="nucleotide sequence ID" value="NZ_JAJIRN010000001.1"/>
</dbReference>
<protein>
    <recommendedName>
        <fullName evidence="1">Replication restart protein PriB</fullName>
    </recommendedName>
</protein>
<dbReference type="Proteomes" id="UP001209701">
    <property type="component" value="Unassembled WGS sequence"/>
</dbReference>
<keyword evidence="3" id="KW-1185">Reference proteome</keyword>
<evidence type="ECO:0000313" key="3">
    <source>
        <dbReference type="Proteomes" id="UP001209701"/>
    </source>
</evidence>
<sequence length="106" mass="11556">MNHLILQAQLLELGLVRYTPAGLMALDCCLKHESQVQEAGRPRKISLEIKAVVIGDLTKRLQSLGLGGMAQFTGFLSAQRNGRGTIFHITALDIVTTPNCSNPDRN</sequence>
<evidence type="ECO:0000313" key="2">
    <source>
        <dbReference type="EMBL" id="MCV2366812.1"/>
    </source>
</evidence>
<proteinExistence type="inferred from homology"/>
<dbReference type="SUPFAM" id="SSF50249">
    <property type="entry name" value="Nucleic acid-binding proteins"/>
    <property type="match status" value="1"/>
</dbReference>
<keyword evidence="1" id="KW-0235">DNA replication</keyword>
<comment type="function">
    <text evidence="1">Involved in the restart of stalled replication forks, which reloads the replicative helicase on sites other than the origin of replication; the PriA-PriB pathway is the major replication restart pathway. During primosome assembly it facilitates complex formation between PriA and DnaT on DNA; stabilizes PriA on DNA. Stimulates the DNA unwinding activity of PriA helicase.</text>
</comment>
<gene>
    <name evidence="1 2" type="primary">priB</name>
    <name evidence="2" type="ORF">LNV07_01720</name>
</gene>
<evidence type="ECO:0000256" key="1">
    <source>
        <dbReference type="HAMAP-Rule" id="MF_00720"/>
    </source>
</evidence>
<name>A0ABT2YB61_9BURK</name>
<dbReference type="InterPro" id="IPR012340">
    <property type="entry name" value="NA-bd_OB-fold"/>
</dbReference>
<accession>A0ABT2YB61</accession>
<comment type="subunit">
    <text evidence="1">Homodimer. Interacts with PriA and DnaT. Component of the replication restart primosome. Primosome assembly occurs via a 'hand-off' mechanism. PriA binds to replication forks, subsequently PriB then DnaT bind; DnaT then displaces ssDNA to generate the helicase loading substrate.</text>
</comment>
<reference evidence="2 3" key="1">
    <citation type="submission" date="2021-11" db="EMBL/GenBank/DDBJ databases">
        <authorList>
            <person name="Liang Q."/>
            <person name="Mou H."/>
            <person name="Liu Z."/>
        </authorList>
    </citation>
    <scope>NUCLEOTIDE SEQUENCE [LARGE SCALE GENOMIC DNA]</scope>
    <source>
        <strain evidence="2 3">CHU3</strain>
    </source>
</reference>
<organism evidence="2 3">
    <name type="scientific">Roseateles oligotrophus</name>
    <dbReference type="NCBI Taxonomy" id="1769250"/>
    <lineage>
        <taxon>Bacteria</taxon>
        <taxon>Pseudomonadati</taxon>
        <taxon>Pseudomonadota</taxon>
        <taxon>Betaproteobacteria</taxon>
        <taxon>Burkholderiales</taxon>
        <taxon>Sphaerotilaceae</taxon>
        <taxon>Roseateles</taxon>
    </lineage>
</organism>
<dbReference type="InterPro" id="IPR023646">
    <property type="entry name" value="Prisomal_replication_PriB"/>
</dbReference>
<dbReference type="Pfam" id="PF22657">
    <property type="entry name" value="SSB_1"/>
    <property type="match status" value="1"/>
</dbReference>
<comment type="similarity">
    <text evidence="1">Belongs to the PriB family.</text>
</comment>
<dbReference type="EMBL" id="JAJIRN010000001">
    <property type="protein sequence ID" value="MCV2366812.1"/>
    <property type="molecule type" value="Genomic_DNA"/>
</dbReference>
<dbReference type="Gene3D" id="2.40.50.140">
    <property type="entry name" value="Nucleic acid-binding proteins"/>
    <property type="match status" value="1"/>
</dbReference>
<keyword evidence="1" id="KW-0639">Primosome</keyword>
<keyword evidence="1" id="KW-0238">DNA-binding</keyword>
<dbReference type="NCBIfam" id="TIGR04418">
    <property type="entry name" value="PriB_gamma"/>
    <property type="match status" value="1"/>
</dbReference>
<dbReference type="HAMAP" id="MF_00720">
    <property type="entry name" value="PriB"/>
    <property type="match status" value="1"/>
</dbReference>
<comment type="caution">
    <text evidence="2">The sequence shown here is derived from an EMBL/GenBank/DDBJ whole genome shotgun (WGS) entry which is preliminary data.</text>
</comment>